<dbReference type="EMBL" id="MU857115">
    <property type="protein sequence ID" value="KAK4149886.1"/>
    <property type="molecule type" value="Genomic_DNA"/>
</dbReference>
<proteinExistence type="predicted"/>
<comment type="caution">
    <text evidence="2">The sequence shown here is derived from an EMBL/GenBank/DDBJ whole genome shotgun (WGS) entry which is preliminary data.</text>
</comment>
<dbReference type="Proteomes" id="UP001302745">
    <property type="component" value="Unassembled WGS sequence"/>
</dbReference>
<evidence type="ECO:0000313" key="2">
    <source>
        <dbReference type="EMBL" id="KAK4149886.1"/>
    </source>
</evidence>
<name>A0AAN6ZV14_9PEZI</name>
<dbReference type="InterPro" id="IPR000253">
    <property type="entry name" value="FHA_dom"/>
</dbReference>
<feature type="domain" description="FHA" evidence="1">
    <location>
        <begin position="60"/>
        <end position="88"/>
    </location>
</feature>
<protein>
    <recommendedName>
        <fullName evidence="1">FHA domain-containing protein</fullName>
    </recommendedName>
</protein>
<gene>
    <name evidence="2" type="ORF">C8A00DRAFT_37513</name>
</gene>
<reference evidence="2" key="1">
    <citation type="journal article" date="2023" name="Mol. Phylogenet. Evol.">
        <title>Genome-scale phylogeny and comparative genomics of the fungal order Sordariales.</title>
        <authorList>
            <person name="Hensen N."/>
            <person name="Bonometti L."/>
            <person name="Westerberg I."/>
            <person name="Brannstrom I.O."/>
            <person name="Guillou S."/>
            <person name="Cros-Aarteil S."/>
            <person name="Calhoun S."/>
            <person name="Haridas S."/>
            <person name="Kuo A."/>
            <person name="Mondo S."/>
            <person name="Pangilinan J."/>
            <person name="Riley R."/>
            <person name="LaButti K."/>
            <person name="Andreopoulos B."/>
            <person name="Lipzen A."/>
            <person name="Chen C."/>
            <person name="Yan M."/>
            <person name="Daum C."/>
            <person name="Ng V."/>
            <person name="Clum A."/>
            <person name="Steindorff A."/>
            <person name="Ohm R.A."/>
            <person name="Martin F."/>
            <person name="Silar P."/>
            <person name="Natvig D.O."/>
            <person name="Lalanne C."/>
            <person name="Gautier V."/>
            <person name="Ament-Velasquez S.L."/>
            <person name="Kruys A."/>
            <person name="Hutchinson M.I."/>
            <person name="Powell A.J."/>
            <person name="Barry K."/>
            <person name="Miller A.N."/>
            <person name="Grigoriev I.V."/>
            <person name="Debuchy R."/>
            <person name="Gladieux P."/>
            <person name="Hiltunen Thoren M."/>
            <person name="Johannesson H."/>
        </authorList>
    </citation>
    <scope>NUCLEOTIDE SEQUENCE</scope>
    <source>
        <strain evidence="2">CBS 538.74</strain>
    </source>
</reference>
<dbReference type="PROSITE" id="PS50006">
    <property type="entry name" value="FHA_DOMAIN"/>
    <property type="match status" value="1"/>
</dbReference>
<keyword evidence="3" id="KW-1185">Reference proteome</keyword>
<sequence length="88" mass="9227">MSGTFGTSGSSIEYPAVCHGSIDTDLTAGCLSSVLLPGATLEWTVLSSARCELVKAADWLSVGRNKLSLDIARPVLALLPTLSRRHPS</sequence>
<reference evidence="2" key="2">
    <citation type="submission" date="2023-05" db="EMBL/GenBank/DDBJ databases">
        <authorList>
            <consortium name="Lawrence Berkeley National Laboratory"/>
            <person name="Steindorff A."/>
            <person name="Hensen N."/>
            <person name="Bonometti L."/>
            <person name="Westerberg I."/>
            <person name="Brannstrom I.O."/>
            <person name="Guillou S."/>
            <person name="Cros-Aarteil S."/>
            <person name="Calhoun S."/>
            <person name="Haridas S."/>
            <person name="Kuo A."/>
            <person name="Mondo S."/>
            <person name="Pangilinan J."/>
            <person name="Riley R."/>
            <person name="Labutti K."/>
            <person name="Andreopoulos B."/>
            <person name="Lipzen A."/>
            <person name="Chen C."/>
            <person name="Yanf M."/>
            <person name="Daum C."/>
            <person name="Ng V."/>
            <person name="Clum A."/>
            <person name="Ohm R."/>
            <person name="Martin F."/>
            <person name="Silar P."/>
            <person name="Natvig D."/>
            <person name="Lalanne C."/>
            <person name="Gautier V."/>
            <person name="Ament-Velasquez S.L."/>
            <person name="Kruys A."/>
            <person name="Hutchinson M.I."/>
            <person name="Powell A.J."/>
            <person name="Barry K."/>
            <person name="Miller A.N."/>
            <person name="Grigoriev I.V."/>
            <person name="Debuchy R."/>
            <person name="Gladieux P."/>
            <person name="Thoren M.H."/>
            <person name="Johannesson H."/>
        </authorList>
    </citation>
    <scope>NUCLEOTIDE SEQUENCE</scope>
    <source>
        <strain evidence="2">CBS 538.74</strain>
    </source>
</reference>
<evidence type="ECO:0000259" key="1">
    <source>
        <dbReference type="PROSITE" id="PS50006"/>
    </source>
</evidence>
<accession>A0AAN6ZV14</accession>
<dbReference type="AlphaFoldDB" id="A0AAN6ZV14"/>
<evidence type="ECO:0000313" key="3">
    <source>
        <dbReference type="Proteomes" id="UP001302745"/>
    </source>
</evidence>
<organism evidence="2 3">
    <name type="scientific">Chaetomidium leptoderma</name>
    <dbReference type="NCBI Taxonomy" id="669021"/>
    <lineage>
        <taxon>Eukaryota</taxon>
        <taxon>Fungi</taxon>
        <taxon>Dikarya</taxon>
        <taxon>Ascomycota</taxon>
        <taxon>Pezizomycotina</taxon>
        <taxon>Sordariomycetes</taxon>
        <taxon>Sordariomycetidae</taxon>
        <taxon>Sordariales</taxon>
        <taxon>Chaetomiaceae</taxon>
        <taxon>Chaetomidium</taxon>
    </lineage>
</organism>